<evidence type="ECO:0000256" key="5">
    <source>
        <dbReference type="PIRSR" id="PIRSR000303-1"/>
    </source>
</evidence>
<evidence type="ECO:0000313" key="8">
    <source>
        <dbReference type="EMBL" id="CAI2164912.1"/>
    </source>
</evidence>
<keyword evidence="2 6" id="KW-0575">Peroxidase</keyword>
<dbReference type="PRINTS" id="PR01011">
    <property type="entry name" value="GLUTPROXDASE"/>
</dbReference>
<dbReference type="SUPFAM" id="SSF52833">
    <property type="entry name" value="Thioredoxin-like"/>
    <property type="match status" value="1"/>
</dbReference>
<dbReference type="OrthoDB" id="446890at2759"/>
<dbReference type="InterPro" id="IPR029760">
    <property type="entry name" value="GPX_CS"/>
</dbReference>
<keyword evidence="3 6" id="KW-0560">Oxidoreductase</keyword>
<gene>
    <name evidence="8" type="ORF">FWILDA_LOCUS1805</name>
</gene>
<dbReference type="InterPro" id="IPR029759">
    <property type="entry name" value="GPX_AS"/>
</dbReference>
<dbReference type="GO" id="GO:0034599">
    <property type="term" value="P:cellular response to oxidative stress"/>
    <property type="evidence" value="ECO:0007669"/>
    <property type="project" value="TreeGrafter"/>
</dbReference>
<dbReference type="Gene3D" id="3.40.30.10">
    <property type="entry name" value="Glutaredoxin"/>
    <property type="match status" value="1"/>
</dbReference>
<dbReference type="PROSITE" id="PS51352">
    <property type="entry name" value="THIOREDOXIN_2"/>
    <property type="match status" value="1"/>
</dbReference>
<dbReference type="FunFam" id="3.40.30.10:FF:000010">
    <property type="entry name" value="Glutathione peroxidase"/>
    <property type="match status" value="1"/>
</dbReference>
<protein>
    <recommendedName>
        <fullName evidence="6">Glutathione peroxidase</fullName>
    </recommendedName>
</protein>
<evidence type="ECO:0000256" key="6">
    <source>
        <dbReference type="RuleBase" id="RU000499"/>
    </source>
</evidence>
<evidence type="ECO:0000256" key="4">
    <source>
        <dbReference type="ARBA" id="ARBA00049091"/>
    </source>
</evidence>
<reference evidence="8" key="1">
    <citation type="submission" date="2022-08" db="EMBL/GenBank/DDBJ databases">
        <authorList>
            <person name="Kallberg Y."/>
            <person name="Tangrot J."/>
            <person name="Rosling A."/>
        </authorList>
    </citation>
    <scope>NUCLEOTIDE SEQUENCE</scope>
    <source>
        <strain evidence="8">Wild A</strain>
    </source>
</reference>
<dbReference type="CDD" id="cd00340">
    <property type="entry name" value="GSH_Peroxidase"/>
    <property type="match status" value="1"/>
</dbReference>
<accession>A0A9W4WMH3</accession>
<evidence type="ECO:0000259" key="7">
    <source>
        <dbReference type="PROSITE" id="PS51352"/>
    </source>
</evidence>
<dbReference type="PIRSF" id="PIRSF000303">
    <property type="entry name" value="Glutathion_perox"/>
    <property type="match status" value="1"/>
</dbReference>
<dbReference type="InterPro" id="IPR000889">
    <property type="entry name" value="Glutathione_peroxidase"/>
</dbReference>
<dbReference type="Proteomes" id="UP001153678">
    <property type="component" value="Unassembled WGS sequence"/>
</dbReference>
<evidence type="ECO:0000313" key="9">
    <source>
        <dbReference type="Proteomes" id="UP001153678"/>
    </source>
</evidence>
<evidence type="ECO:0000256" key="3">
    <source>
        <dbReference type="ARBA" id="ARBA00023002"/>
    </source>
</evidence>
<sequence>MTSPFRHIRAPDLTTDFRNPFRILAMSADDKSKNPVDFADFKNKVVLIVNTASKCGFAPQFNGLENLHQKYKDQGLIVLGFPSNQFGNQEPGTDEEVQQVCQVNFGVTFPLLSKIEVNGDNAHEVYKYLKDQKAGIAGIKKIKWNFEKFIINKQGKVVLRYSSITKPEDLEKEIIKLLDE</sequence>
<dbReference type="PROSITE" id="PS00763">
    <property type="entry name" value="GLUTATHIONE_PEROXID_2"/>
    <property type="match status" value="1"/>
</dbReference>
<name>A0A9W4WMH3_9GLOM</name>
<keyword evidence="9" id="KW-1185">Reference proteome</keyword>
<comment type="catalytic activity">
    <reaction evidence="4">
        <text>a hydroperoxide + [thioredoxin]-dithiol = an alcohol + [thioredoxin]-disulfide + H2O</text>
        <dbReference type="Rhea" id="RHEA:62620"/>
        <dbReference type="Rhea" id="RHEA-COMP:10698"/>
        <dbReference type="Rhea" id="RHEA-COMP:10700"/>
        <dbReference type="ChEBI" id="CHEBI:15377"/>
        <dbReference type="ChEBI" id="CHEBI:29950"/>
        <dbReference type="ChEBI" id="CHEBI:30879"/>
        <dbReference type="ChEBI" id="CHEBI:35924"/>
        <dbReference type="ChEBI" id="CHEBI:50058"/>
        <dbReference type="EC" id="1.11.1.24"/>
    </reaction>
</comment>
<dbReference type="InterPro" id="IPR036249">
    <property type="entry name" value="Thioredoxin-like_sf"/>
</dbReference>
<dbReference type="PROSITE" id="PS00460">
    <property type="entry name" value="GLUTATHIONE_PEROXID_1"/>
    <property type="match status" value="1"/>
</dbReference>
<feature type="active site" evidence="5">
    <location>
        <position position="55"/>
    </location>
</feature>
<dbReference type="EMBL" id="CAMKVN010000185">
    <property type="protein sequence ID" value="CAI2164912.1"/>
    <property type="molecule type" value="Genomic_DNA"/>
</dbReference>
<comment type="similarity">
    <text evidence="1 6">Belongs to the glutathione peroxidase family.</text>
</comment>
<proteinExistence type="inferred from homology"/>
<dbReference type="Pfam" id="PF00255">
    <property type="entry name" value="GSHPx"/>
    <property type="match status" value="1"/>
</dbReference>
<comment type="caution">
    <text evidence="8">The sequence shown here is derived from an EMBL/GenBank/DDBJ whole genome shotgun (WGS) entry which is preliminary data.</text>
</comment>
<evidence type="ECO:0000256" key="1">
    <source>
        <dbReference type="ARBA" id="ARBA00006926"/>
    </source>
</evidence>
<feature type="domain" description="Thioredoxin" evidence="7">
    <location>
        <begin position="13"/>
        <end position="179"/>
    </location>
</feature>
<dbReference type="PANTHER" id="PTHR11592">
    <property type="entry name" value="GLUTATHIONE PEROXIDASE"/>
    <property type="match status" value="1"/>
</dbReference>
<dbReference type="GO" id="GO:0140824">
    <property type="term" value="F:thioredoxin-dependent peroxiredoxin activity"/>
    <property type="evidence" value="ECO:0007669"/>
    <property type="project" value="UniProtKB-EC"/>
</dbReference>
<dbReference type="InterPro" id="IPR013766">
    <property type="entry name" value="Thioredoxin_domain"/>
</dbReference>
<dbReference type="PANTHER" id="PTHR11592:SF78">
    <property type="entry name" value="GLUTATHIONE PEROXIDASE"/>
    <property type="match status" value="1"/>
</dbReference>
<organism evidence="8 9">
    <name type="scientific">Funneliformis geosporum</name>
    <dbReference type="NCBI Taxonomy" id="1117311"/>
    <lineage>
        <taxon>Eukaryota</taxon>
        <taxon>Fungi</taxon>
        <taxon>Fungi incertae sedis</taxon>
        <taxon>Mucoromycota</taxon>
        <taxon>Glomeromycotina</taxon>
        <taxon>Glomeromycetes</taxon>
        <taxon>Glomerales</taxon>
        <taxon>Glomeraceae</taxon>
        <taxon>Funneliformis</taxon>
    </lineage>
</organism>
<evidence type="ECO:0000256" key="2">
    <source>
        <dbReference type="ARBA" id="ARBA00022559"/>
    </source>
</evidence>
<dbReference type="AlphaFoldDB" id="A0A9W4WMH3"/>
<dbReference type="PROSITE" id="PS51355">
    <property type="entry name" value="GLUTATHIONE_PEROXID_3"/>
    <property type="match status" value="1"/>
</dbReference>